<accession>A0A1I1UCR8</accession>
<dbReference type="EMBL" id="FOMX01000003">
    <property type="protein sequence ID" value="SFD65760.1"/>
    <property type="molecule type" value="Genomic_DNA"/>
</dbReference>
<gene>
    <name evidence="1" type="ORF">SAMN02745121_00971</name>
</gene>
<keyword evidence="2" id="KW-1185">Reference proteome</keyword>
<dbReference type="RefSeq" id="WP_096329468.1">
    <property type="nucleotide sequence ID" value="NZ_FOMX01000003.1"/>
</dbReference>
<dbReference type="Proteomes" id="UP000199400">
    <property type="component" value="Unassembled WGS sequence"/>
</dbReference>
<sequence>MLQFGERAAKAPEFVPDPETRTWLAHSLAVVVAHLGPPARKQQWVSESPLKKASPPRDLDALFELVCAAQEHIGQGDVEITLAPPGAGAAAVPPGFKVLGDPSGHLLHTFVRGSELALVVMPQVFRAPTLLLGNLARELGRIGLWIQPTSSPALAEIDGEAAAELAAISLGLGVWVANGAYMFENACCGGGCGIDLRNMRAGLSLPEASYALALDAHRKGLSRRAAAKQLEATQEVAFKKCFEACASDVIAALPPARERPALRA</sequence>
<name>A0A1I1UCR8_9BACT</name>
<reference evidence="2" key="1">
    <citation type="submission" date="2016-10" db="EMBL/GenBank/DDBJ databases">
        <authorList>
            <person name="Varghese N."/>
            <person name="Submissions S."/>
        </authorList>
    </citation>
    <scope>NUCLEOTIDE SEQUENCE [LARGE SCALE GENOMIC DNA]</scope>
    <source>
        <strain evidence="2">ATCC 25963</strain>
    </source>
</reference>
<organism evidence="1 2">
    <name type="scientific">Nannocystis exedens</name>
    <dbReference type="NCBI Taxonomy" id="54"/>
    <lineage>
        <taxon>Bacteria</taxon>
        <taxon>Pseudomonadati</taxon>
        <taxon>Myxococcota</taxon>
        <taxon>Polyangia</taxon>
        <taxon>Nannocystales</taxon>
        <taxon>Nannocystaceae</taxon>
        <taxon>Nannocystis</taxon>
    </lineage>
</organism>
<dbReference type="AlphaFoldDB" id="A0A1I1UCR8"/>
<evidence type="ECO:0000313" key="1">
    <source>
        <dbReference type="EMBL" id="SFD65760.1"/>
    </source>
</evidence>
<dbReference type="OrthoDB" id="2041998at2"/>
<proteinExistence type="predicted"/>
<evidence type="ECO:0000313" key="2">
    <source>
        <dbReference type="Proteomes" id="UP000199400"/>
    </source>
</evidence>
<protein>
    <submittedName>
        <fullName evidence="1">Uncharacterized protein</fullName>
    </submittedName>
</protein>